<accession>A0A7W4JAZ9</accession>
<evidence type="ECO:0000313" key="1">
    <source>
        <dbReference type="EMBL" id="MBB2177876.1"/>
    </source>
</evidence>
<dbReference type="RefSeq" id="WP_182964271.1">
    <property type="nucleotide sequence ID" value="NZ_BAABGC010000008.1"/>
</dbReference>
<dbReference type="Proteomes" id="UP000525623">
    <property type="component" value="Unassembled WGS sequence"/>
</dbReference>
<proteinExistence type="predicted"/>
<organism evidence="1 2">
    <name type="scientific">Gluconacetobacter tumulicola</name>
    <dbReference type="NCBI Taxonomy" id="1017177"/>
    <lineage>
        <taxon>Bacteria</taxon>
        <taxon>Pseudomonadati</taxon>
        <taxon>Pseudomonadota</taxon>
        <taxon>Alphaproteobacteria</taxon>
        <taxon>Acetobacterales</taxon>
        <taxon>Acetobacteraceae</taxon>
        <taxon>Gluconacetobacter</taxon>
    </lineage>
</organism>
<sequence>MEYGVDRSYRVDMRRLVNGARAGSGRGLLACATALVALLGVGGCGAAMARGSSGGSATAHIGDDGLRCPSGPVRIAEIQAITRQNNEADPNLPIGAASVEVCSTDATKFTDVVTRGAPDEAVTGGSVGQKTGVDGTIQIRGRTAQMDATVYVPLAAADIAQCTSRDDAPQQDGTGGPCRPHGFVASFAGTWVFSAGKWQSFQTGTDSAGNPIVLAVRIMNGPVE</sequence>
<evidence type="ECO:0000313" key="2">
    <source>
        <dbReference type="Proteomes" id="UP000525623"/>
    </source>
</evidence>
<keyword evidence="2" id="KW-1185">Reference proteome</keyword>
<dbReference type="AlphaFoldDB" id="A0A7W4JAZ9"/>
<reference evidence="1 2" key="1">
    <citation type="submission" date="2020-04" db="EMBL/GenBank/DDBJ databases">
        <title>Description of novel Gluconacetobacter.</title>
        <authorList>
            <person name="Sombolestani A."/>
        </authorList>
    </citation>
    <scope>NUCLEOTIDE SEQUENCE [LARGE SCALE GENOMIC DNA]</scope>
    <source>
        <strain evidence="1 2">LMG 27725</strain>
    </source>
</reference>
<comment type="caution">
    <text evidence="1">The sequence shown here is derived from an EMBL/GenBank/DDBJ whole genome shotgun (WGS) entry which is preliminary data.</text>
</comment>
<protein>
    <submittedName>
        <fullName evidence="1">Uncharacterized protein</fullName>
    </submittedName>
</protein>
<name>A0A7W4JAZ9_9PROT</name>
<gene>
    <name evidence="1" type="ORF">HLH29_01600</name>
</gene>
<dbReference type="EMBL" id="JABEQL010000002">
    <property type="protein sequence ID" value="MBB2177876.1"/>
    <property type="molecule type" value="Genomic_DNA"/>
</dbReference>